<dbReference type="OrthoDB" id="693261at2759"/>
<dbReference type="Proteomes" id="UP000479710">
    <property type="component" value="Unassembled WGS sequence"/>
</dbReference>
<dbReference type="EMBL" id="SPHZ02000006">
    <property type="protein sequence ID" value="KAF0910647.1"/>
    <property type="molecule type" value="Genomic_DNA"/>
</dbReference>
<feature type="compositionally biased region" description="Basic and acidic residues" evidence="1">
    <location>
        <begin position="119"/>
        <end position="156"/>
    </location>
</feature>
<name>A0A6G1DDS5_9ORYZ</name>
<evidence type="ECO:0000313" key="3">
    <source>
        <dbReference type="Proteomes" id="UP000479710"/>
    </source>
</evidence>
<feature type="compositionally biased region" description="Acidic residues" evidence="1">
    <location>
        <begin position="99"/>
        <end position="118"/>
    </location>
</feature>
<dbReference type="PANTHER" id="PTHR33170:SF40">
    <property type="entry name" value="OS04G0557100 PROTEIN"/>
    <property type="match status" value="1"/>
</dbReference>
<proteinExistence type="predicted"/>
<protein>
    <recommendedName>
        <fullName evidence="4">DUF4283 domain-containing protein</fullName>
    </recommendedName>
</protein>
<accession>A0A6G1DDS5</accession>
<evidence type="ECO:0000313" key="2">
    <source>
        <dbReference type="EMBL" id="KAF0910647.1"/>
    </source>
</evidence>
<gene>
    <name evidence="2" type="ORF">E2562_004643</name>
</gene>
<reference evidence="2 3" key="1">
    <citation type="submission" date="2019-11" db="EMBL/GenBank/DDBJ databases">
        <title>Whole genome sequence of Oryza granulata.</title>
        <authorList>
            <person name="Li W."/>
        </authorList>
    </citation>
    <scope>NUCLEOTIDE SEQUENCE [LARGE SCALE GENOMIC DNA]</scope>
    <source>
        <strain evidence="3">cv. Menghai</strain>
        <tissue evidence="2">Leaf</tissue>
    </source>
</reference>
<keyword evidence="3" id="KW-1185">Reference proteome</keyword>
<dbReference type="AlphaFoldDB" id="A0A6G1DDS5"/>
<comment type="caution">
    <text evidence="2">The sequence shown here is derived from an EMBL/GenBank/DDBJ whole genome shotgun (WGS) entry which is preliminary data.</text>
</comment>
<evidence type="ECO:0008006" key="4">
    <source>
        <dbReference type="Google" id="ProtNLM"/>
    </source>
</evidence>
<evidence type="ECO:0000256" key="1">
    <source>
        <dbReference type="SAM" id="MobiDB-lite"/>
    </source>
</evidence>
<organism evidence="2 3">
    <name type="scientific">Oryza meyeriana var. granulata</name>
    <dbReference type="NCBI Taxonomy" id="110450"/>
    <lineage>
        <taxon>Eukaryota</taxon>
        <taxon>Viridiplantae</taxon>
        <taxon>Streptophyta</taxon>
        <taxon>Embryophyta</taxon>
        <taxon>Tracheophyta</taxon>
        <taxon>Spermatophyta</taxon>
        <taxon>Magnoliopsida</taxon>
        <taxon>Liliopsida</taxon>
        <taxon>Poales</taxon>
        <taxon>Poaceae</taxon>
        <taxon>BOP clade</taxon>
        <taxon>Oryzoideae</taxon>
        <taxon>Oryzeae</taxon>
        <taxon>Oryzinae</taxon>
        <taxon>Oryza</taxon>
        <taxon>Oryza meyeriana</taxon>
    </lineage>
</organism>
<sequence>MQLARVVSAKWKWEPKEQEENSFVVLFPSKMELQGPIAYGGADVKGQGMATGVRLQFEEWIEKKEGFLLPKLIPRNLNVVIGDHYFELNNEVERMGFDENGEEVEVEQGGEDGDDEKEEYGKDERDERDSKSSKNDDMVIDGKEDGGINGKSDTKGNENQGWGRMISPI</sequence>
<feature type="region of interest" description="Disordered" evidence="1">
    <location>
        <begin position="96"/>
        <end position="169"/>
    </location>
</feature>
<dbReference type="PANTHER" id="PTHR33170">
    <property type="entry name" value="DUF4283 DOMAIN-CONTAINING PROTEIN-RELATED"/>
    <property type="match status" value="1"/>
</dbReference>